<comment type="caution">
    <text evidence="10">The sequence shown here is derived from an EMBL/GenBank/DDBJ whole genome shotgun (WGS) entry which is preliminary data.</text>
</comment>
<dbReference type="GeneID" id="94846130"/>
<evidence type="ECO:0000256" key="5">
    <source>
        <dbReference type="ARBA" id="ARBA00023211"/>
    </source>
</evidence>
<dbReference type="InterPro" id="IPR004843">
    <property type="entry name" value="Calcineurin-like_PHP"/>
</dbReference>
<evidence type="ECO:0000313" key="10">
    <source>
        <dbReference type="EMBL" id="OHS96407.1"/>
    </source>
</evidence>
<keyword evidence="3 8" id="KW-0378">Hydrolase</keyword>
<name>A0A1J4JDP2_9EUKA</name>
<reference evidence="10" key="1">
    <citation type="submission" date="2016-10" db="EMBL/GenBank/DDBJ databases">
        <authorList>
            <person name="Benchimol M."/>
            <person name="Almeida L.G."/>
            <person name="Vasconcelos A.T."/>
            <person name="Perreira-Neves A."/>
            <person name="Rosa I.A."/>
            <person name="Tasca T."/>
            <person name="Bogo M.R."/>
            <person name="de Souza W."/>
        </authorList>
    </citation>
    <scope>NUCLEOTIDE SEQUENCE [LARGE SCALE GENOMIC DNA]</scope>
    <source>
        <strain evidence="10">K</strain>
    </source>
</reference>
<comment type="catalytic activity">
    <reaction evidence="7 8">
        <text>O-phospho-L-threonyl-[protein] + H2O = L-threonyl-[protein] + phosphate</text>
        <dbReference type="Rhea" id="RHEA:47004"/>
        <dbReference type="Rhea" id="RHEA-COMP:11060"/>
        <dbReference type="Rhea" id="RHEA-COMP:11605"/>
        <dbReference type="ChEBI" id="CHEBI:15377"/>
        <dbReference type="ChEBI" id="CHEBI:30013"/>
        <dbReference type="ChEBI" id="CHEBI:43474"/>
        <dbReference type="ChEBI" id="CHEBI:61977"/>
        <dbReference type="EC" id="3.1.3.16"/>
    </reaction>
</comment>
<dbReference type="AlphaFoldDB" id="A0A1J4JDP2"/>
<dbReference type="Proteomes" id="UP000179807">
    <property type="component" value="Unassembled WGS sequence"/>
</dbReference>
<dbReference type="GO" id="GO:0004722">
    <property type="term" value="F:protein serine/threonine phosphatase activity"/>
    <property type="evidence" value="ECO:0007669"/>
    <property type="project" value="UniProtKB-EC"/>
</dbReference>
<dbReference type="GO" id="GO:0046872">
    <property type="term" value="F:metal ion binding"/>
    <property type="evidence" value="ECO:0007669"/>
    <property type="project" value="UniProtKB-KW"/>
</dbReference>
<dbReference type="Pfam" id="PF00149">
    <property type="entry name" value="Metallophos"/>
    <property type="match status" value="1"/>
</dbReference>
<feature type="domain" description="Serine/threonine specific protein phosphatases" evidence="9">
    <location>
        <begin position="130"/>
        <end position="135"/>
    </location>
</feature>
<evidence type="ECO:0000256" key="4">
    <source>
        <dbReference type="ARBA" id="ARBA00022912"/>
    </source>
</evidence>
<dbReference type="EMBL" id="MLAK01001179">
    <property type="protein sequence ID" value="OHS96407.1"/>
    <property type="molecule type" value="Genomic_DNA"/>
</dbReference>
<dbReference type="PANTHER" id="PTHR11668:SF300">
    <property type="entry name" value="SERINE_THREONINE-PROTEIN PHOSPHATASE"/>
    <property type="match status" value="1"/>
</dbReference>
<evidence type="ECO:0000313" key="11">
    <source>
        <dbReference type="Proteomes" id="UP000179807"/>
    </source>
</evidence>
<gene>
    <name evidence="10" type="ORF">TRFO_37450</name>
</gene>
<proteinExistence type="inferred from homology"/>
<comment type="similarity">
    <text evidence="8">Belongs to the PPP phosphatase family.</text>
</comment>
<sequence>MDVSLNLLIQHVLRQHIDQISRNIQALADGLEALNFTIYPESFHIALAQKMKEVFRKEPTLLELKPPLTIVGDLHGHLLNLYQILKTRDLPPNTTYLFLGDIVDRGPFSLETLTLIFVLKLCFPDNVYLIRGNHEFSCVSLNGGFFEEITSVYRSQNIFNEICSTFEYIPIGAKIGPYLCLHGGISPDLKTLDQISNLERPIPLYDESIICGATWSDPVDDLLTFQASTRGVGFLFGKPQLLKFLDSNHLLALIRGHECVDGCEFRFDNRCITIFSASNYCGLSQNHSAILQILEDFSLKPIKMPFLKYIKRNMAVFKVDQDAMNLLNPKPRVLTFKTTAKNYSLPLHDRIPIPPKSKSINVSKSTNTSPSLSVSRSISSPWMMNASKSMDQGNMQEALYLSKLSMNNQTPAARNYNMKMHSMVNINKRHGSTIVRKNILPVKSCQNVKLPSFSLNQQSQSTVV</sequence>
<evidence type="ECO:0000256" key="6">
    <source>
        <dbReference type="ARBA" id="ARBA00047761"/>
    </source>
</evidence>
<dbReference type="GO" id="GO:0005634">
    <property type="term" value="C:nucleus"/>
    <property type="evidence" value="ECO:0007669"/>
    <property type="project" value="TreeGrafter"/>
</dbReference>
<dbReference type="CDD" id="cd00144">
    <property type="entry name" value="MPP_PPP_family"/>
    <property type="match status" value="1"/>
</dbReference>
<dbReference type="InterPro" id="IPR029052">
    <property type="entry name" value="Metallo-depent_PP-like"/>
</dbReference>
<comment type="catalytic activity">
    <reaction evidence="6">
        <text>O-phospho-L-seryl-[protein] + H2O = L-seryl-[protein] + phosphate</text>
        <dbReference type="Rhea" id="RHEA:20629"/>
        <dbReference type="Rhea" id="RHEA-COMP:9863"/>
        <dbReference type="Rhea" id="RHEA-COMP:11604"/>
        <dbReference type="ChEBI" id="CHEBI:15377"/>
        <dbReference type="ChEBI" id="CHEBI:29999"/>
        <dbReference type="ChEBI" id="CHEBI:43474"/>
        <dbReference type="ChEBI" id="CHEBI:83421"/>
        <dbReference type="EC" id="3.1.3.16"/>
    </reaction>
</comment>
<dbReference type="SUPFAM" id="SSF56300">
    <property type="entry name" value="Metallo-dependent phosphatases"/>
    <property type="match status" value="1"/>
</dbReference>
<keyword evidence="2" id="KW-0479">Metal-binding</keyword>
<keyword evidence="4" id="KW-0904">Protein phosphatase</keyword>
<keyword evidence="11" id="KW-1185">Reference proteome</keyword>
<evidence type="ECO:0000256" key="7">
    <source>
        <dbReference type="ARBA" id="ARBA00048336"/>
    </source>
</evidence>
<organism evidence="10 11">
    <name type="scientific">Tritrichomonas foetus</name>
    <dbReference type="NCBI Taxonomy" id="1144522"/>
    <lineage>
        <taxon>Eukaryota</taxon>
        <taxon>Metamonada</taxon>
        <taxon>Parabasalia</taxon>
        <taxon>Tritrichomonadida</taxon>
        <taxon>Tritrichomonadidae</taxon>
        <taxon>Tritrichomonas</taxon>
    </lineage>
</organism>
<comment type="cofactor">
    <cofactor evidence="1">
        <name>Mn(2+)</name>
        <dbReference type="ChEBI" id="CHEBI:29035"/>
    </cofactor>
</comment>
<dbReference type="VEuPathDB" id="TrichDB:TRFO_37450"/>
<evidence type="ECO:0000256" key="8">
    <source>
        <dbReference type="RuleBase" id="RU004273"/>
    </source>
</evidence>
<dbReference type="SMART" id="SM00156">
    <property type="entry name" value="PP2Ac"/>
    <property type="match status" value="1"/>
</dbReference>
<protein>
    <recommendedName>
        <fullName evidence="8">Serine/threonine-protein phosphatase</fullName>
        <ecNumber evidence="8">3.1.3.16</ecNumber>
    </recommendedName>
</protein>
<evidence type="ECO:0000256" key="1">
    <source>
        <dbReference type="ARBA" id="ARBA00001936"/>
    </source>
</evidence>
<dbReference type="InterPro" id="IPR006186">
    <property type="entry name" value="Ser/Thr-sp_prot-phosphatase"/>
</dbReference>
<keyword evidence="5" id="KW-0464">Manganese</keyword>
<dbReference type="RefSeq" id="XP_068349544.1">
    <property type="nucleotide sequence ID" value="XM_068511426.1"/>
</dbReference>
<dbReference type="Gene3D" id="3.60.21.10">
    <property type="match status" value="1"/>
</dbReference>
<accession>A0A1J4JDP2</accession>
<dbReference type="GO" id="GO:0005737">
    <property type="term" value="C:cytoplasm"/>
    <property type="evidence" value="ECO:0007669"/>
    <property type="project" value="TreeGrafter"/>
</dbReference>
<dbReference type="PROSITE" id="PS00125">
    <property type="entry name" value="SER_THR_PHOSPHATASE"/>
    <property type="match status" value="1"/>
</dbReference>
<evidence type="ECO:0000256" key="3">
    <source>
        <dbReference type="ARBA" id="ARBA00022801"/>
    </source>
</evidence>
<evidence type="ECO:0000256" key="2">
    <source>
        <dbReference type="ARBA" id="ARBA00022723"/>
    </source>
</evidence>
<dbReference type="InterPro" id="IPR050341">
    <property type="entry name" value="PP1_catalytic_subunit"/>
</dbReference>
<dbReference type="PANTHER" id="PTHR11668">
    <property type="entry name" value="SERINE/THREONINE PROTEIN PHOSPHATASE"/>
    <property type="match status" value="1"/>
</dbReference>
<evidence type="ECO:0000259" key="9">
    <source>
        <dbReference type="PROSITE" id="PS00125"/>
    </source>
</evidence>
<dbReference type="EC" id="3.1.3.16" evidence="8"/>
<dbReference type="PRINTS" id="PR00114">
    <property type="entry name" value="STPHPHTASE"/>
</dbReference>